<name>A0A1H2YY15_THIRO</name>
<dbReference type="AlphaFoldDB" id="A0A1H2YY15"/>
<dbReference type="EMBL" id="FNNZ01000014">
    <property type="protein sequence ID" value="SDX09967.1"/>
    <property type="molecule type" value="Genomic_DNA"/>
</dbReference>
<gene>
    <name evidence="1" type="ORF">SAMN05421783_11428</name>
</gene>
<proteinExistence type="predicted"/>
<evidence type="ECO:0000313" key="2">
    <source>
        <dbReference type="Proteomes" id="UP000198816"/>
    </source>
</evidence>
<sequence length="96" mass="10681">MQLQQTRTLRNTFDVDMPLHPETRSCEDVASLVERFLRSIDAHRRDSRDLAPGDVLQALSIVTAVQMAKGEATERYGSGLQIELRGLSVEAATARI</sequence>
<evidence type="ECO:0000313" key="1">
    <source>
        <dbReference type="EMBL" id="SDX09967.1"/>
    </source>
</evidence>
<dbReference type="Proteomes" id="UP000198816">
    <property type="component" value="Unassembled WGS sequence"/>
</dbReference>
<protein>
    <submittedName>
        <fullName evidence="1">Uncharacterized protein</fullName>
    </submittedName>
</protein>
<dbReference type="RefSeq" id="WP_093033729.1">
    <property type="nucleotide sequence ID" value="NZ_FNNZ01000014.1"/>
</dbReference>
<accession>A0A1H2YY15</accession>
<organism evidence="1 2">
    <name type="scientific">Thiocapsa roseopersicina</name>
    <dbReference type="NCBI Taxonomy" id="1058"/>
    <lineage>
        <taxon>Bacteria</taxon>
        <taxon>Pseudomonadati</taxon>
        <taxon>Pseudomonadota</taxon>
        <taxon>Gammaproteobacteria</taxon>
        <taxon>Chromatiales</taxon>
        <taxon>Chromatiaceae</taxon>
        <taxon>Thiocapsa</taxon>
    </lineage>
</organism>
<dbReference type="OrthoDB" id="5771484at2"/>
<reference evidence="2" key="1">
    <citation type="submission" date="2016-10" db="EMBL/GenBank/DDBJ databases">
        <authorList>
            <person name="Varghese N."/>
            <person name="Submissions S."/>
        </authorList>
    </citation>
    <scope>NUCLEOTIDE SEQUENCE [LARGE SCALE GENOMIC DNA]</scope>
    <source>
        <strain evidence="2">DSM 217</strain>
    </source>
</reference>
<keyword evidence="2" id="KW-1185">Reference proteome</keyword>